<dbReference type="GO" id="GO:0005795">
    <property type="term" value="C:Golgi stack"/>
    <property type="evidence" value="ECO:0007669"/>
    <property type="project" value="TreeGrafter"/>
</dbReference>
<keyword evidence="3 4" id="KW-0067">ATP-binding</keyword>
<evidence type="ECO:0000256" key="1">
    <source>
        <dbReference type="ARBA" id="ARBA00006914"/>
    </source>
</evidence>
<comment type="cofactor">
    <cofactor evidence="4">
        <name>Mg(2+)</name>
        <dbReference type="ChEBI" id="CHEBI:18420"/>
    </cofactor>
    <text evidence="4">Binds 1 Mg(2+) ion per subunit.</text>
</comment>
<dbReference type="OrthoDB" id="9982946at2759"/>
<dbReference type="GO" id="GO:0043001">
    <property type="term" value="P:Golgi to plasma membrane protein transport"/>
    <property type="evidence" value="ECO:0007669"/>
    <property type="project" value="TreeGrafter"/>
</dbReference>
<dbReference type="AlphaFoldDB" id="A0A1X7SYH1"/>
<comment type="catalytic activity">
    <reaction evidence="4">
        <text>ATP + H2O = ADP + phosphate + H(+)</text>
        <dbReference type="Rhea" id="RHEA:13065"/>
        <dbReference type="ChEBI" id="CHEBI:15377"/>
        <dbReference type="ChEBI" id="CHEBI:15378"/>
        <dbReference type="ChEBI" id="CHEBI:30616"/>
        <dbReference type="ChEBI" id="CHEBI:43474"/>
        <dbReference type="ChEBI" id="CHEBI:456216"/>
        <dbReference type="EC" id="3.6.4.6"/>
    </reaction>
</comment>
<evidence type="ECO:0000313" key="5">
    <source>
        <dbReference type="EnsemblMetazoa" id="Aqu2.1.07217_001"/>
    </source>
</evidence>
<comment type="function">
    <text evidence="4">Required for vesicle-mediated transport. Catalyzes the fusion of transport vesicles within the Golgi cisternae. Is also required for transport from the endoplasmic reticulum to the Golgi stack. Seems to function as a fusion protein required for the delivery of cargo proteins to all compartments of the Golgi stack independent of vesicle origin.</text>
</comment>
<protein>
    <recommendedName>
        <fullName evidence="4">Vesicle-fusing ATPase</fullName>
        <ecNumber evidence="4">3.6.4.6</ecNumber>
    </recommendedName>
</protein>
<keyword evidence="4" id="KW-0378">Hydrolase</keyword>
<keyword evidence="2 4" id="KW-0547">Nucleotide-binding</keyword>
<evidence type="ECO:0000256" key="3">
    <source>
        <dbReference type="ARBA" id="ARBA00022840"/>
    </source>
</evidence>
<name>A0A1X7SYH1_AMPQE</name>
<dbReference type="EC" id="3.6.4.6" evidence="4"/>
<evidence type="ECO:0000256" key="2">
    <source>
        <dbReference type="ARBA" id="ARBA00022741"/>
    </source>
</evidence>
<evidence type="ECO:0000256" key="4">
    <source>
        <dbReference type="RuleBase" id="RU367045"/>
    </source>
</evidence>
<dbReference type="GO" id="GO:0046872">
    <property type="term" value="F:metal ion binding"/>
    <property type="evidence" value="ECO:0007669"/>
    <property type="project" value="UniProtKB-UniRule"/>
</dbReference>
<comment type="subcellular location">
    <subcellularLocation>
        <location evidence="4">Cytoplasm</location>
    </subcellularLocation>
</comment>
<accession>A0A1X7SYH1</accession>
<dbReference type="EnsemblMetazoa" id="Aqu2.1.07217_001">
    <property type="protein sequence ID" value="Aqu2.1.07217_001"/>
    <property type="gene ID" value="Aqu2.1.07217"/>
</dbReference>
<keyword evidence="4" id="KW-0813">Transport</keyword>
<keyword evidence="4" id="KW-0653">Protein transport</keyword>
<dbReference type="InterPro" id="IPR039812">
    <property type="entry name" value="Vesicle-fus_ATPase"/>
</dbReference>
<comment type="similarity">
    <text evidence="1 4">Belongs to the AAA ATPase family.</text>
</comment>
<keyword evidence="4" id="KW-0479">Metal-binding</keyword>
<reference evidence="5" key="1">
    <citation type="submission" date="2017-05" db="UniProtKB">
        <authorList>
            <consortium name="EnsemblMetazoa"/>
        </authorList>
    </citation>
    <scope>IDENTIFICATION</scope>
</reference>
<proteinExistence type="inferred from homology"/>
<dbReference type="GO" id="GO:0016887">
    <property type="term" value="F:ATP hydrolysis activity"/>
    <property type="evidence" value="ECO:0007669"/>
    <property type="project" value="InterPro"/>
</dbReference>
<keyword evidence="4" id="KW-0931">ER-Golgi transport</keyword>
<dbReference type="PANTHER" id="PTHR23078">
    <property type="entry name" value="VESICULAR-FUSION PROTEIN NSF"/>
    <property type="match status" value="1"/>
</dbReference>
<dbReference type="GO" id="GO:0005524">
    <property type="term" value="F:ATP binding"/>
    <property type="evidence" value="ECO:0007669"/>
    <property type="project" value="UniProtKB-UniRule"/>
</dbReference>
<dbReference type="InParanoid" id="A0A1X7SYH1"/>
<dbReference type="GO" id="GO:0006891">
    <property type="term" value="P:intra-Golgi vesicle-mediated transport"/>
    <property type="evidence" value="ECO:0007669"/>
    <property type="project" value="TreeGrafter"/>
</dbReference>
<dbReference type="STRING" id="400682.A0A1X7SYH1"/>
<sequence length="86" mass="9478">VVTASNMIGLTDFGKIEYIHQVFKDAFSSSHSLIVLDDVHRLVEYVQVGDRVSVSHSLMHVLSTLLSYSISPVSNLQCCSSSLMFS</sequence>
<keyword evidence="4" id="KW-0460">Magnesium</keyword>
<organism evidence="5">
    <name type="scientific">Amphimedon queenslandica</name>
    <name type="common">Sponge</name>
    <dbReference type="NCBI Taxonomy" id="400682"/>
    <lineage>
        <taxon>Eukaryota</taxon>
        <taxon>Metazoa</taxon>
        <taxon>Porifera</taxon>
        <taxon>Demospongiae</taxon>
        <taxon>Heteroscleromorpha</taxon>
        <taxon>Haplosclerida</taxon>
        <taxon>Niphatidae</taxon>
        <taxon>Amphimedon</taxon>
    </lineage>
</organism>
<dbReference type="PANTHER" id="PTHR23078:SF3">
    <property type="entry name" value="VESICLE-FUSING ATPASE"/>
    <property type="match status" value="1"/>
</dbReference>
<keyword evidence="4" id="KW-0963">Cytoplasm</keyword>
<dbReference type="GO" id="GO:0035494">
    <property type="term" value="P:SNARE complex disassembly"/>
    <property type="evidence" value="ECO:0007669"/>
    <property type="project" value="InterPro"/>
</dbReference>